<dbReference type="InterPro" id="IPR001352">
    <property type="entry name" value="RNase_HII/HIII"/>
</dbReference>
<evidence type="ECO:0000256" key="3">
    <source>
        <dbReference type="ARBA" id="ARBA00004065"/>
    </source>
</evidence>
<dbReference type="PROSITE" id="PS51975">
    <property type="entry name" value="RNASE_H_2"/>
    <property type="match status" value="1"/>
</dbReference>
<protein>
    <recommendedName>
        <fullName evidence="7 14">Ribonuclease HII</fullName>
        <shortName evidence="14">RNase HII</shortName>
        <ecNumber evidence="6 14">3.1.26.4</ecNumber>
    </recommendedName>
</protein>
<gene>
    <name evidence="14 18" type="primary">rnhB</name>
    <name evidence="18" type="ORF">Psch_02515</name>
</gene>
<evidence type="ECO:0000256" key="5">
    <source>
        <dbReference type="ARBA" id="ARBA00007383"/>
    </source>
</evidence>
<dbReference type="InterPro" id="IPR022898">
    <property type="entry name" value="RNase_HII"/>
</dbReference>
<dbReference type="GO" id="GO:0006298">
    <property type="term" value="P:mismatch repair"/>
    <property type="evidence" value="ECO:0007669"/>
    <property type="project" value="TreeGrafter"/>
</dbReference>
<dbReference type="Gene3D" id="3.30.420.10">
    <property type="entry name" value="Ribonuclease H-like superfamily/Ribonuclease H"/>
    <property type="match status" value="1"/>
</dbReference>
<name>A0A4Y7R955_9FIRM</name>
<dbReference type="InterPro" id="IPR024567">
    <property type="entry name" value="RNase_HII/HIII_dom"/>
</dbReference>
<feature type="binding site" evidence="14 15">
    <location>
        <position position="172"/>
    </location>
    <ligand>
        <name>a divalent metal cation</name>
        <dbReference type="ChEBI" id="CHEBI:60240"/>
    </ligand>
</feature>
<evidence type="ECO:0000256" key="8">
    <source>
        <dbReference type="ARBA" id="ARBA00022490"/>
    </source>
</evidence>
<feature type="binding site" evidence="14 15">
    <location>
        <position position="81"/>
    </location>
    <ligand>
        <name>a divalent metal cation</name>
        <dbReference type="ChEBI" id="CHEBI:60240"/>
    </ligand>
</feature>
<dbReference type="GO" id="GO:0005737">
    <property type="term" value="C:cytoplasm"/>
    <property type="evidence" value="ECO:0007669"/>
    <property type="project" value="UniProtKB-SubCell"/>
</dbReference>
<sequence>MILTGLSLAQIKELLKSPRADLEEILAAMAEDPRAGVRNLYSRWKRAENIKETEHKRLAGMFLYEEDLWAKGHSAIAGVDEAGRGPLAGPVVAAAVILPGVIHLKDLNDSKKLTAAKRETLARQIKEAALAWATGLSTVEEIYQENIHQAGLTAMRRAVLGLKDKPVFVLVDGFKISGLNLPQMPLVGGDGLSASIAAASILAKVERDRIMDSYDQLYPQYGFNRHKGYATPEHLSALKLYGPCPIHRAGFQPVKDMTEQADGGLFG</sequence>
<keyword evidence="11 14" id="KW-0255">Endonuclease</keyword>
<dbReference type="InterPro" id="IPR036397">
    <property type="entry name" value="RNaseH_sf"/>
</dbReference>
<dbReference type="PANTHER" id="PTHR10954">
    <property type="entry name" value="RIBONUCLEASE H2 SUBUNIT A"/>
    <property type="match status" value="1"/>
</dbReference>
<dbReference type="Pfam" id="PF01351">
    <property type="entry name" value="RNase_HII"/>
    <property type="match status" value="1"/>
</dbReference>
<dbReference type="GO" id="GO:0030145">
    <property type="term" value="F:manganese ion binding"/>
    <property type="evidence" value="ECO:0007669"/>
    <property type="project" value="UniProtKB-UniRule"/>
</dbReference>
<dbReference type="Proteomes" id="UP000298324">
    <property type="component" value="Unassembled WGS sequence"/>
</dbReference>
<dbReference type="RefSeq" id="WP_345789081.1">
    <property type="nucleotide sequence ID" value="NZ_QFGA01000002.1"/>
</dbReference>
<dbReference type="NCBIfam" id="NF000594">
    <property type="entry name" value="PRK00015.1-1"/>
    <property type="match status" value="1"/>
</dbReference>
<evidence type="ECO:0000256" key="16">
    <source>
        <dbReference type="RuleBase" id="RU003515"/>
    </source>
</evidence>
<evidence type="ECO:0000256" key="2">
    <source>
        <dbReference type="ARBA" id="ARBA00001946"/>
    </source>
</evidence>
<comment type="caution">
    <text evidence="18">The sequence shown here is derived from an EMBL/GenBank/DDBJ whole genome shotgun (WGS) entry which is preliminary data.</text>
</comment>
<comment type="catalytic activity">
    <reaction evidence="1 14 15 16">
        <text>Endonucleolytic cleavage to 5'-phosphomonoester.</text>
        <dbReference type="EC" id="3.1.26.4"/>
    </reaction>
</comment>
<feature type="domain" description="RNase H type-2" evidence="17">
    <location>
        <begin position="74"/>
        <end position="263"/>
    </location>
</feature>
<keyword evidence="12 14" id="KW-0378">Hydrolase</keyword>
<dbReference type="SUPFAM" id="SSF53098">
    <property type="entry name" value="Ribonuclease H-like"/>
    <property type="match status" value="1"/>
</dbReference>
<evidence type="ECO:0000313" key="19">
    <source>
        <dbReference type="Proteomes" id="UP000298324"/>
    </source>
</evidence>
<reference evidence="18 19" key="1">
    <citation type="journal article" date="2018" name="Environ. Microbiol.">
        <title>Novel energy conservation strategies and behaviour of Pelotomaculum schinkii driving syntrophic propionate catabolism.</title>
        <authorList>
            <person name="Hidalgo-Ahumada C.A.P."/>
            <person name="Nobu M.K."/>
            <person name="Narihiro T."/>
            <person name="Tamaki H."/>
            <person name="Liu W.T."/>
            <person name="Kamagata Y."/>
            <person name="Stams A.J.M."/>
            <person name="Imachi H."/>
            <person name="Sousa D.Z."/>
        </authorList>
    </citation>
    <scope>NUCLEOTIDE SEQUENCE [LARGE SCALE GENOMIC DNA]</scope>
    <source>
        <strain evidence="18 19">HH</strain>
    </source>
</reference>
<evidence type="ECO:0000256" key="13">
    <source>
        <dbReference type="ARBA" id="ARBA00023211"/>
    </source>
</evidence>
<dbReference type="GO" id="GO:0032299">
    <property type="term" value="C:ribonuclease H2 complex"/>
    <property type="evidence" value="ECO:0007669"/>
    <property type="project" value="TreeGrafter"/>
</dbReference>
<organism evidence="18 19">
    <name type="scientific">Pelotomaculum schinkii</name>
    <dbReference type="NCBI Taxonomy" id="78350"/>
    <lineage>
        <taxon>Bacteria</taxon>
        <taxon>Bacillati</taxon>
        <taxon>Bacillota</taxon>
        <taxon>Clostridia</taxon>
        <taxon>Eubacteriales</taxon>
        <taxon>Desulfotomaculaceae</taxon>
        <taxon>Pelotomaculum</taxon>
    </lineage>
</organism>
<evidence type="ECO:0000313" key="18">
    <source>
        <dbReference type="EMBL" id="TEB05474.1"/>
    </source>
</evidence>
<evidence type="ECO:0000256" key="1">
    <source>
        <dbReference type="ARBA" id="ARBA00000077"/>
    </source>
</evidence>
<feature type="binding site" evidence="14 15">
    <location>
        <position position="80"/>
    </location>
    <ligand>
        <name>a divalent metal cation</name>
        <dbReference type="ChEBI" id="CHEBI:60240"/>
    </ligand>
</feature>
<dbReference type="NCBIfam" id="NF000595">
    <property type="entry name" value="PRK00015.1-3"/>
    <property type="match status" value="1"/>
</dbReference>
<dbReference type="EC" id="3.1.26.4" evidence="6 14"/>
<dbReference type="EMBL" id="QFGA01000002">
    <property type="protein sequence ID" value="TEB05474.1"/>
    <property type="molecule type" value="Genomic_DNA"/>
</dbReference>
<evidence type="ECO:0000256" key="10">
    <source>
        <dbReference type="ARBA" id="ARBA00022723"/>
    </source>
</evidence>
<evidence type="ECO:0000256" key="7">
    <source>
        <dbReference type="ARBA" id="ARBA00019179"/>
    </source>
</evidence>
<accession>A0A4Y7R955</accession>
<keyword evidence="8 14" id="KW-0963">Cytoplasm</keyword>
<comment type="function">
    <text evidence="3 14 16">Endonuclease that specifically degrades the RNA of RNA-DNA hybrids.</text>
</comment>
<dbReference type="HAMAP" id="MF_00052_B">
    <property type="entry name" value="RNase_HII_B"/>
    <property type="match status" value="1"/>
</dbReference>
<keyword evidence="13 14" id="KW-0464">Manganese</keyword>
<comment type="similarity">
    <text evidence="5 14 16">Belongs to the RNase HII family.</text>
</comment>
<evidence type="ECO:0000256" key="4">
    <source>
        <dbReference type="ARBA" id="ARBA00004496"/>
    </source>
</evidence>
<evidence type="ECO:0000256" key="15">
    <source>
        <dbReference type="PROSITE-ProRule" id="PRU01319"/>
    </source>
</evidence>
<proteinExistence type="inferred from homology"/>
<evidence type="ECO:0000259" key="17">
    <source>
        <dbReference type="PROSITE" id="PS51975"/>
    </source>
</evidence>
<keyword evidence="10 14" id="KW-0479">Metal-binding</keyword>
<comment type="cofactor">
    <cofactor evidence="2">
        <name>Mg(2+)</name>
        <dbReference type="ChEBI" id="CHEBI:18420"/>
    </cofactor>
</comment>
<dbReference type="FunFam" id="3.30.420.10:FF:000006">
    <property type="entry name" value="Ribonuclease HII"/>
    <property type="match status" value="1"/>
</dbReference>
<dbReference type="CDD" id="cd07182">
    <property type="entry name" value="RNase_HII_bacteria_HII_like"/>
    <property type="match status" value="1"/>
</dbReference>
<dbReference type="GO" id="GO:0043137">
    <property type="term" value="P:DNA replication, removal of RNA primer"/>
    <property type="evidence" value="ECO:0007669"/>
    <property type="project" value="TreeGrafter"/>
</dbReference>
<evidence type="ECO:0000256" key="12">
    <source>
        <dbReference type="ARBA" id="ARBA00022801"/>
    </source>
</evidence>
<comment type="subcellular location">
    <subcellularLocation>
        <location evidence="4 14">Cytoplasm</location>
    </subcellularLocation>
</comment>
<keyword evidence="9 14" id="KW-0540">Nuclease</keyword>
<evidence type="ECO:0000256" key="11">
    <source>
        <dbReference type="ARBA" id="ARBA00022759"/>
    </source>
</evidence>
<evidence type="ECO:0000256" key="6">
    <source>
        <dbReference type="ARBA" id="ARBA00012180"/>
    </source>
</evidence>
<dbReference type="GO" id="GO:0004523">
    <property type="term" value="F:RNA-DNA hybrid ribonuclease activity"/>
    <property type="evidence" value="ECO:0007669"/>
    <property type="project" value="UniProtKB-UniRule"/>
</dbReference>
<comment type="cofactor">
    <cofactor evidence="14 15">
        <name>Mn(2+)</name>
        <dbReference type="ChEBI" id="CHEBI:29035"/>
    </cofactor>
    <cofactor evidence="14 15">
        <name>Mg(2+)</name>
        <dbReference type="ChEBI" id="CHEBI:18420"/>
    </cofactor>
    <text evidence="14 15">Manganese or magnesium. Binds 1 divalent metal ion per monomer in the absence of substrate. May bind a second metal ion after substrate binding.</text>
</comment>
<evidence type="ECO:0000256" key="14">
    <source>
        <dbReference type="HAMAP-Rule" id="MF_00052"/>
    </source>
</evidence>
<keyword evidence="19" id="KW-1185">Reference proteome</keyword>
<dbReference type="InterPro" id="IPR012337">
    <property type="entry name" value="RNaseH-like_sf"/>
</dbReference>
<dbReference type="AlphaFoldDB" id="A0A4Y7R955"/>
<dbReference type="GO" id="GO:0003723">
    <property type="term" value="F:RNA binding"/>
    <property type="evidence" value="ECO:0007669"/>
    <property type="project" value="UniProtKB-UniRule"/>
</dbReference>
<dbReference type="PANTHER" id="PTHR10954:SF18">
    <property type="entry name" value="RIBONUCLEASE HII"/>
    <property type="match status" value="1"/>
</dbReference>
<evidence type="ECO:0000256" key="9">
    <source>
        <dbReference type="ARBA" id="ARBA00022722"/>
    </source>
</evidence>